<dbReference type="InterPro" id="IPR008972">
    <property type="entry name" value="Cupredoxin"/>
</dbReference>
<dbReference type="SUPFAM" id="SSF49503">
    <property type="entry name" value="Cupredoxins"/>
    <property type="match status" value="3"/>
</dbReference>
<dbReference type="Gene3D" id="2.60.40.10">
    <property type="entry name" value="Immunoglobulins"/>
    <property type="match status" value="1"/>
</dbReference>
<evidence type="ECO:0000256" key="1">
    <source>
        <dbReference type="ARBA" id="ARBA00010609"/>
    </source>
</evidence>
<feature type="signal peptide" evidence="2">
    <location>
        <begin position="1"/>
        <end position="23"/>
    </location>
</feature>
<dbReference type="SUPFAM" id="SSF49265">
    <property type="entry name" value="Fibronectin type III"/>
    <property type="match status" value="1"/>
</dbReference>
<dbReference type="CDD" id="cd00063">
    <property type="entry name" value="FN3"/>
    <property type="match status" value="1"/>
</dbReference>
<dbReference type="PROSITE" id="PS50853">
    <property type="entry name" value="FN3"/>
    <property type="match status" value="1"/>
</dbReference>
<dbReference type="Proteomes" id="UP000234950">
    <property type="component" value="Unassembled WGS sequence"/>
</dbReference>
<feature type="chain" id="PRO_5039647715" description="Fibronectin type-III domain-containing protein" evidence="2">
    <location>
        <begin position="24"/>
        <end position="1439"/>
    </location>
</feature>
<dbReference type="EMBL" id="PGVE01000091">
    <property type="protein sequence ID" value="PLS01598.1"/>
    <property type="molecule type" value="Genomic_DNA"/>
</dbReference>
<feature type="domain" description="Fibronectin type-III" evidence="3">
    <location>
        <begin position="1332"/>
        <end position="1431"/>
    </location>
</feature>
<evidence type="ECO:0000313" key="4">
    <source>
        <dbReference type="EMBL" id="PLS01598.1"/>
    </source>
</evidence>
<gene>
    <name evidence="4" type="ORF">CVD27_24730</name>
</gene>
<evidence type="ECO:0000259" key="3">
    <source>
        <dbReference type="PROSITE" id="PS50853"/>
    </source>
</evidence>
<dbReference type="PANTHER" id="PTHR48267">
    <property type="entry name" value="CUPREDOXIN SUPERFAMILY PROTEIN"/>
    <property type="match status" value="1"/>
</dbReference>
<dbReference type="InterPro" id="IPR003961">
    <property type="entry name" value="FN3_dom"/>
</dbReference>
<dbReference type="OrthoDB" id="9757546at2"/>
<comment type="similarity">
    <text evidence="1">Belongs to the multicopper oxidase family.</text>
</comment>
<dbReference type="Gene3D" id="2.60.40.420">
    <property type="entry name" value="Cupredoxins - blue copper proteins"/>
    <property type="match status" value="3"/>
</dbReference>
<evidence type="ECO:0000256" key="2">
    <source>
        <dbReference type="SAM" id="SignalP"/>
    </source>
</evidence>
<dbReference type="InterPro" id="IPR036116">
    <property type="entry name" value="FN3_sf"/>
</dbReference>
<evidence type="ECO:0000313" key="5">
    <source>
        <dbReference type="Proteomes" id="UP000234950"/>
    </source>
</evidence>
<dbReference type="PANTHER" id="PTHR48267:SF1">
    <property type="entry name" value="BILIRUBIN OXIDASE"/>
    <property type="match status" value="1"/>
</dbReference>
<dbReference type="RefSeq" id="WP_101651416.1">
    <property type="nucleotide sequence ID" value="NZ_PGVE01000091.1"/>
</dbReference>
<sequence length="1439" mass="151567">MKKWLKITFAVLLSFLLMLQASGQNINAKTSASTKATTNVQDQNTKKIITNADRAAAALRLEKKITVVDPNGLNLTGELTPGTTPDYFGNIPNYANSPLPAGSPIVTLEGGGGTGALATAIVTIDPATGTGPITEMSIIDGGSGYTSAPTVNITGGYGTGATANAEITNGMVTKINVSNGGNGYSVGPIVTFEGGGGTGATATATVIKNPVTEISSISQITVTNGGTGYTSPPNVTITGGNGSGAAATAEIANGIVTNVTITDGGSGYSVTGGIRKFVDSLPLLGADNANNLGQYLPVAIPDTEKYPGSDYYEIELGQYTDQLHSDLPKTTLRGYRQTNTTDEKVSKFSYLGPVIIAQKGRPVRVKFTNKLPIGSKGDLFLPVDTTVMGAGEGPLGQNVPAGDQVNYTQNRATLHLHGGNTPWISDGTEHQWITPAGEKTPYPKGVSVKNVPDMPDPGDGSQTFYYTNDQSARLMFYHDHSYGITRLNVYAGESAGYLLRDDVESKLISDGVIPGNEIPLMIQDKTFVPNDQQLAATDPTWDKSKWGGKGSLWFPHVYMPNQNPYDVEGANAMGRWDYGPWFWPPFTGIKNGTVSNPYYDPVNAPWEPPSIPGVPNTSIVPESFMDTPLVNGTAYPYLEVGRKAYRFRILNASNDRFFNLQLYFAKSDGTMWNLDGTLRDPNAGEVNMVPAVPKSGLPSTYPTDGREGGVPDPAKAGPSMIQIGTESGFLPNPVVLPNTPVGYDYDRRSMTVLNVTNKTLFLGPAERADVIVDFSKVPDGSKLILYNDAPAPVPAFDARYDYYTGDPDQTDTGGAPSTLPGFGPNTRTIMQFQVNSSKGTGPSVDFALLQKELPSAYAKYNKKPIVPQASYNNAFGTNYPADGYARIFDTTMTFFNGPLTGLKLTSGGSGYTSEPTVEITGGGGSGATATATLAPRAVESVKLTNGGSGYTTVPSILFTGGFGTGAKAEASLNATSLSSITVTNGGSKYSSPPTVTITGGGGSGATATATVKSGRVLAITVINSGSGYTTMPTITLSGGGGSGATASAVFKPTTLGAVNLLSGGNGYTSAPAVTISGGDGSGAAATSTLAPAAIASLNLVNGGDGYDSAPSVTISGGGGSGAKAEALGITMDLQPKSIIEDFDVDYGRMNSMLGVEVPHTSANIQTSIPYTDIDPPTELFKNSDSAAPLGTLKDGTQIWKITHNGVDTHAIHWHMFDVQLINRVGWDGMIKAPDPNEVGWKDTIRMNPLEDVIIAVRPIVPNVPFELPNSVRPLDPTKPLGSTMGYMNVDPTNQPATVTNQMVNFGWEYLWHCHLLGHEENIMMRPMGVAVAPKDPANLAGSYGKTGVNLTWQDKSTNETGFYIERSTSLAGPWTKIRTVAENTTTYLDQSVSKRKTYYYRVTAINTVGYTQTYTSPTNGYPTITEMSKPTDTLTISTN</sequence>
<reference evidence="4 5" key="1">
    <citation type="submission" date="2017-11" db="EMBL/GenBank/DDBJ databases">
        <title>Comparitive Functional Genomics of Dry Heat Resistant strains isolated from the Viking Spacecraft.</title>
        <authorList>
            <person name="Seuylemezian A."/>
            <person name="Cooper K."/>
            <person name="Vaishampayan P."/>
        </authorList>
    </citation>
    <scope>NUCLEOTIDE SEQUENCE [LARGE SCALE GENOMIC DNA]</scope>
    <source>
        <strain evidence="4 5">V32-6</strain>
    </source>
</reference>
<organism evidence="4 5">
    <name type="scientific">Neobacillus cucumis</name>
    <dbReference type="NCBI Taxonomy" id="1740721"/>
    <lineage>
        <taxon>Bacteria</taxon>
        <taxon>Bacillati</taxon>
        <taxon>Bacillota</taxon>
        <taxon>Bacilli</taxon>
        <taxon>Bacillales</taxon>
        <taxon>Bacillaceae</taxon>
        <taxon>Neobacillus</taxon>
    </lineage>
</organism>
<proteinExistence type="inferred from homology"/>
<keyword evidence="2" id="KW-0732">Signal</keyword>
<comment type="caution">
    <text evidence="4">The sequence shown here is derived from an EMBL/GenBank/DDBJ whole genome shotgun (WGS) entry which is preliminary data.</text>
</comment>
<dbReference type="CDD" id="cd13844">
    <property type="entry name" value="CuRO_1_BOD_CotA_like"/>
    <property type="match status" value="1"/>
</dbReference>
<dbReference type="InterPro" id="IPR045087">
    <property type="entry name" value="Cu-oxidase_fam"/>
</dbReference>
<keyword evidence="5" id="KW-1185">Reference proteome</keyword>
<name>A0A2N5H7X0_9BACI</name>
<accession>A0A2N5H7X0</accession>
<protein>
    <recommendedName>
        <fullName evidence="3">Fibronectin type-III domain-containing protein</fullName>
    </recommendedName>
</protein>
<dbReference type="InterPro" id="IPR013783">
    <property type="entry name" value="Ig-like_fold"/>
</dbReference>